<evidence type="ECO:0000313" key="2">
    <source>
        <dbReference type="RefSeq" id="XP_025407900.1"/>
    </source>
</evidence>
<protein>
    <submittedName>
        <fullName evidence="2">Uncharacterized protein LOC112681797</fullName>
    </submittedName>
</protein>
<dbReference type="OrthoDB" id="6630070at2759"/>
<organism evidence="1 2">
    <name type="scientific">Sipha flava</name>
    <name type="common">yellow sugarcane aphid</name>
    <dbReference type="NCBI Taxonomy" id="143950"/>
    <lineage>
        <taxon>Eukaryota</taxon>
        <taxon>Metazoa</taxon>
        <taxon>Ecdysozoa</taxon>
        <taxon>Arthropoda</taxon>
        <taxon>Hexapoda</taxon>
        <taxon>Insecta</taxon>
        <taxon>Pterygota</taxon>
        <taxon>Neoptera</taxon>
        <taxon>Paraneoptera</taxon>
        <taxon>Hemiptera</taxon>
        <taxon>Sternorrhyncha</taxon>
        <taxon>Aphidomorpha</taxon>
        <taxon>Aphidoidea</taxon>
        <taxon>Aphididae</taxon>
        <taxon>Sipha</taxon>
    </lineage>
</organism>
<name>A0A8B8FC48_9HEMI</name>
<sequence length="1347" mass="163891">MDDTALIPLSKDGFQKFKLSYPNIYEINYEEYQEKLEKLNLPKMTKTQFYLFKWKTPKPFEGPKTFENRMKNLYPATQNLTELYSLYIRIFPQLSNSYEEYRQYMGLMCIKPMDINYFKSYKNYFPEHDENDYPKYQNRLNILGTQNKDTSESNFLLMEEFSMKENEFKTFKSRLPSVHERYKNYELRNQDIGPLCEFEFNDLKYQYSVSYENYIEHEQRMTDSFRKPLSLGVFSEEKSMRVLLGENYSEHFKKITQKYESYIGKLNDSKQIIEHMKYLGIETLDVDNFIEHKLAYPYNYGTFEKFCSLMISHNWKGTPAITEIWFTRMKILRPKLCDKFDDYNNRTRIYGFPEMTEIQFQRTKYEHSTPGESTHDFLQRLNINDKIKPYIKEIHLNFTLLSPRYFENYPAYLDRVRQYEELMDFSEFKCFMEYLPKLGEDLFTFNNRNKPSNFNELNSKSFVALKLYIAINHSDMNVMDSLKVNPDEFMKYKSKFPRQFELYYDAYYDRIIKEGITEIFNKEDFQSFKAANFPLPHEDYNQHRANMKSIGFNSLPKDVFYFFKGLYPNLFATTYLYRSSEIVTQLLNPTNFDDPIYKENMTKPIVKEIIERFDSYQEMENKYENLTLHFMTNNQFEEFTMCFPKLFESYNSYKLSMLETTYFPPIDETYDQYLKRMKQLQNNQYLNAKEFEEFTLYFSFGVVSSDEFHYKLLMKKQLNYREPYLPFVYAYFPMVYENYNMYRERLRHLDHKCLDKEQYNAFVMDFPDTPLFYSAYKHDSECTVYFTLIDKNYKEYEARMAKKSINDILSENDYEEKKKNYFSSIYEKEYDHYVQRIKNLVHRAMLSRDFQNFQSIEFPRVFKQYDEFQMNVLEKGATKVMNEETYILLTNAFFPPIYEDSENYHKRMTILKNHVMSNEEFQEFTINFPLISKSYYAYKSCLQRADRPQKARIGVISFNDGALKIIDETLFNSIKNAYFPKMNETYETYSKRMISIGFNPLAKKQFQDCIDVYPKPSPHFSTYIKNPETTNRTEKSSSIMNYIDTGMKNIGCVPLSYRAFDNFRQTIPRISQSYNDYYKNVIDKGFILMLNKNQSEAVKDVFYPRMTEDYNEYNNRLNILGMNIIKEEDYKLYKQTYPKFFENTYETYLKRFSQESPHLNEEEFNNFLKNSPRLVENYDMYLKRRRKEMLYTNHVIEEHSYQMYYELKYVFMPDQCETLDTYIMKIKSLSLNENRENIMNYYMEIMELYPRFFESYEDYLQRINESMKLIHLKLNETEFHLYFSSYPRPFESYHIYVHRMRDQEYVLTKNQFNNYRKIYSRIPENIESYVARLETLEFSLPSQSTSY</sequence>
<keyword evidence="1" id="KW-1185">Reference proteome</keyword>
<reference evidence="2" key="1">
    <citation type="submission" date="2025-08" db="UniProtKB">
        <authorList>
            <consortium name="RefSeq"/>
        </authorList>
    </citation>
    <scope>IDENTIFICATION</scope>
    <source>
        <tissue evidence="2">Whole body</tissue>
    </source>
</reference>
<accession>A0A8B8FC48</accession>
<dbReference type="RefSeq" id="XP_025407900.1">
    <property type="nucleotide sequence ID" value="XM_025552115.1"/>
</dbReference>
<dbReference type="GeneID" id="112681797"/>
<gene>
    <name evidence="2" type="primary">LOC112681797</name>
</gene>
<dbReference type="Proteomes" id="UP000694846">
    <property type="component" value="Unplaced"/>
</dbReference>
<proteinExistence type="predicted"/>
<evidence type="ECO:0000313" key="1">
    <source>
        <dbReference type="Proteomes" id="UP000694846"/>
    </source>
</evidence>